<dbReference type="EC" id="3.1.4.-" evidence="1"/>
<feature type="compositionally biased region" description="Basic and acidic residues" evidence="2">
    <location>
        <begin position="8"/>
        <end position="24"/>
    </location>
</feature>
<evidence type="ECO:0000256" key="2">
    <source>
        <dbReference type="SAM" id="MobiDB-lite"/>
    </source>
</evidence>
<evidence type="ECO:0000313" key="5">
    <source>
        <dbReference type="Proteomes" id="UP000830729"/>
    </source>
</evidence>
<dbReference type="Pfam" id="PF12850">
    <property type="entry name" value="Metallophos_2"/>
    <property type="match status" value="1"/>
</dbReference>
<sequence>MITVLSDTHSRSGHELEGRAKRAVEESDAVVHAGDFVNAAALDAFESVADRLYAVYGNNATPEVRDRLPPERTFEVEGVRFVLTHGDDRSATGLSLLGRQQAADAVVFGHSHRHAATDADDVLLLNPGSHADPRGGVPTHAELRRPTESGVEKGETRGGDGGTDARLVGEIRHRDGSVVERFEIE</sequence>
<dbReference type="GO" id="GO:0046872">
    <property type="term" value="F:metal ion binding"/>
    <property type="evidence" value="ECO:0007669"/>
    <property type="project" value="UniProtKB-KW"/>
</dbReference>
<keyword evidence="1" id="KW-0479">Metal-binding</keyword>
<dbReference type="Proteomes" id="UP000830729">
    <property type="component" value="Chromosome"/>
</dbReference>
<dbReference type="KEGG" id="halx:M0R89_05885"/>
<dbReference type="Gene3D" id="3.60.21.10">
    <property type="match status" value="1"/>
</dbReference>
<evidence type="ECO:0000259" key="3">
    <source>
        <dbReference type="Pfam" id="PF12850"/>
    </source>
</evidence>
<feature type="compositionally biased region" description="Basic and acidic residues" evidence="2">
    <location>
        <begin position="141"/>
        <end position="158"/>
    </location>
</feature>
<evidence type="ECO:0000313" key="4">
    <source>
        <dbReference type="EMBL" id="UPV75593.1"/>
    </source>
</evidence>
<comment type="cofactor">
    <cofactor evidence="1">
        <name>a divalent metal cation</name>
        <dbReference type="ChEBI" id="CHEBI:60240"/>
    </cofactor>
</comment>
<dbReference type="AlphaFoldDB" id="A0A8U0HXW4"/>
<feature type="domain" description="Calcineurin-like phosphoesterase" evidence="3">
    <location>
        <begin position="2"/>
        <end position="139"/>
    </location>
</feature>
<protein>
    <recommendedName>
        <fullName evidence="1">Phosphoesterase</fullName>
        <ecNumber evidence="1">3.1.4.-</ecNumber>
    </recommendedName>
</protein>
<dbReference type="EMBL" id="CP096659">
    <property type="protein sequence ID" value="UPV75593.1"/>
    <property type="molecule type" value="Genomic_DNA"/>
</dbReference>
<feature type="region of interest" description="Disordered" evidence="2">
    <location>
        <begin position="1"/>
        <end position="24"/>
    </location>
</feature>
<dbReference type="InterPro" id="IPR029052">
    <property type="entry name" value="Metallo-depent_PP-like"/>
</dbReference>
<dbReference type="RefSeq" id="WP_248651631.1">
    <property type="nucleotide sequence ID" value="NZ_CP096659.1"/>
</dbReference>
<dbReference type="SUPFAM" id="SSF56300">
    <property type="entry name" value="Metallo-dependent phosphatases"/>
    <property type="match status" value="1"/>
</dbReference>
<name>A0A8U0HXW4_9EURY</name>
<accession>A0A8U0HXW4</accession>
<reference evidence="4 5" key="1">
    <citation type="submission" date="2022-04" db="EMBL/GenBank/DDBJ databases">
        <title>Diverse halophilic archaea isolated from saline environments.</title>
        <authorList>
            <person name="Cui H.-L."/>
        </authorList>
    </citation>
    <scope>NUCLEOTIDE SEQUENCE [LARGE SCALE GENOMIC DNA]</scope>
    <source>
        <strain evidence="4 5">XZYJT49</strain>
    </source>
</reference>
<gene>
    <name evidence="4" type="ORF">M0R89_05885</name>
</gene>
<dbReference type="InterPro" id="IPR000979">
    <property type="entry name" value="Phosphodiesterase_MJ0936/Vps29"/>
</dbReference>
<dbReference type="GO" id="GO:0016787">
    <property type="term" value="F:hydrolase activity"/>
    <property type="evidence" value="ECO:0007669"/>
    <property type="project" value="UniProtKB-UniRule"/>
</dbReference>
<proteinExistence type="inferred from homology"/>
<evidence type="ECO:0000256" key="1">
    <source>
        <dbReference type="RuleBase" id="RU362039"/>
    </source>
</evidence>
<dbReference type="CDD" id="cd00841">
    <property type="entry name" value="MPP_YfcE"/>
    <property type="match status" value="1"/>
</dbReference>
<feature type="region of interest" description="Disordered" evidence="2">
    <location>
        <begin position="128"/>
        <end position="172"/>
    </location>
</feature>
<dbReference type="NCBIfam" id="TIGR00040">
    <property type="entry name" value="yfcE"/>
    <property type="match status" value="1"/>
</dbReference>
<dbReference type="GeneID" id="72184710"/>
<dbReference type="InterPro" id="IPR041802">
    <property type="entry name" value="MPP_YfcE"/>
</dbReference>
<keyword evidence="5" id="KW-1185">Reference proteome</keyword>
<dbReference type="PANTHER" id="PTHR11124">
    <property type="entry name" value="VACUOLAR SORTING PROTEIN VPS29"/>
    <property type="match status" value="1"/>
</dbReference>
<dbReference type="InterPro" id="IPR024654">
    <property type="entry name" value="Calcineurin-like_PHP_lpxH"/>
</dbReference>
<organism evidence="4 5">
    <name type="scientific">Halorussus limi</name>
    <dbReference type="NCBI Taxonomy" id="2938695"/>
    <lineage>
        <taxon>Archaea</taxon>
        <taxon>Methanobacteriati</taxon>
        <taxon>Methanobacteriota</taxon>
        <taxon>Stenosarchaea group</taxon>
        <taxon>Halobacteria</taxon>
        <taxon>Halobacteriales</taxon>
        <taxon>Haladaptataceae</taxon>
        <taxon>Halorussus</taxon>
    </lineage>
</organism>
<comment type="similarity">
    <text evidence="1">Belongs to the metallophosphoesterase superfamily. YfcE family.</text>
</comment>